<dbReference type="PANTHER" id="PTHR46093">
    <property type="entry name" value="ACYL-COA-BINDING DOMAIN-CONTAINING PROTEIN 5"/>
    <property type="match status" value="1"/>
</dbReference>
<dbReference type="RefSeq" id="XP_028475226.1">
    <property type="nucleotide sequence ID" value="XM_028624154.1"/>
</dbReference>
<feature type="region of interest" description="Disordered" evidence="3">
    <location>
        <begin position="1"/>
        <end position="57"/>
    </location>
</feature>
<feature type="compositionally biased region" description="Low complexity" evidence="3">
    <location>
        <begin position="176"/>
        <end position="202"/>
    </location>
</feature>
<feature type="compositionally biased region" description="Basic and acidic residues" evidence="3">
    <location>
        <begin position="319"/>
        <end position="339"/>
    </location>
</feature>
<dbReference type="Gene3D" id="2.120.10.80">
    <property type="entry name" value="Kelch-type beta propeller"/>
    <property type="match status" value="2"/>
</dbReference>
<organism evidence="4 5">
    <name type="scientific">Apiotrichum porosum</name>
    <dbReference type="NCBI Taxonomy" id="105984"/>
    <lineage>
        <taxon>Eukaryota</taxon>
        <taxon>Fungi</taxon>
        <taxon>Dikarya</taxon>
        <taxon>Basidiomycota</taxon>
        <taxon>Agaricomycotina</taxon>
        <taxon>Tremellomycetes</taxon>
        <taxon>Trichosporonales</taxon>
        <taxon>Trichosporonaceae</taxon>
        <taxon>Apiotrichum</taxon>
    </lineage>
</organism>
<dbReference type="Pfam" id="PF24681">
    <property type="entry name" value="Kelch_KLHDC2_KLHL20_DRC7"/>
    <property type="match status" value="1"/>
</dbReference>
<name>A0A427XMX7_9TREE</name>
<evidence type="ECO:0000313" key="4">
    <source>
        <dbReference type="EMBL" id="RSH80279.1"/>
    </source>
</evidence>
<dbReference type="OrthoDB" id="10251809at2759"/>
<keyword evidence="2" id="KW-0677">Repeat</keyword>
<reference evidence="4 5" key="1">
    <citation type="submission" date="2018-11" db="EMBL/GenBank/DDBJ databases">
        <title>Genome sequence of Apiotrichum porosum DSM 27194.</title>
        <authorList>
            <person name="Aliyu H."/>
            <person name="Gorte O."/>
            <person name="Ochsenreither K."/>
        </authorList>
    </citation>
    <scope>NUCLEOTIDE SEQUENCE [LARGE SCALE GENOMIC DNA]</scope>
    <source>
        <strain evidence="4 5">DSM 27194</strain>
    </source>
</reference>
<evidence type="ECO:0008006" key="6">
    <source>
        <dbReference type="Google" id="ProtNLM"/>
    </source>
</evidence>
<gene>
    <name evidence="4" type="ORF">EHS24_008852</name>
</gene>
<dbReference type="PANTHER" id="PTHR46093:SF18">
    <property type="entry name" value="FIBRONECTIN TYPE-III DOMAIN-CONTAINING PROTEIN"/>
    <property type="match status" value="1"/>
</dbReference>
<dbReference type="STRING" id="105984.A0A427XMX7"/>
<evidence type="ECO:0000256" key="3">
    <source>
        <dbReference type="SAM" id="MobiDB-lite"/>
    </source>
</evidence>
<keyword evidence="5" id="KW-1185">Reference proteome</keyword>
<dbReference type="SMART" id="SM00612">
    <property type="entry name" value="Kelch"/>
    <property type="match status" value="3"/>
</dbReference>
<feature type="compositionally biased region" description="Low complexity" evidence="3">
    <location>
        <begin position="301"/>
        <end position="317"/>
    </location>
</feature>
<sequence length="732" mass="75983">MDSNGRHRTSIPGSSTFRRLPTLTRSPFRRADKSASSSPDPSVETVTRTSTFPSLARVVVDDSSLSSALFGTPIPAIAEDPGSPQLSSTSSSGLRTTGTSPAVASQTDLGAPQSIPARASSPSGLYPIPSPVPYKPTPPQPIPHLPASAVAPTAPGFGLEPITYPARLAQTTRPDGPVASTSPSSVVGSASTGTSPVGASIPSPLPPPSQAPAVPVRSAHRYRDFTLGSSPAALASAMNLATSNLPMPSPAPTPAIGGASATPAAGAVSGATPAIGGPVDPALLASNNTGGSAPAPPPVPAGTRRSSQSGGRKSSVSNARRDKGDAEDSTDETGKRRPTNDSSGGGASTSGTRVRRPPKARERGDATGNADADADAVLTPLLPSAKVPRAPASAMYFSPVAAHGRPPAQALRAHTGTLVGDRIWFLGGVDARSCWRGVASFDSESLQWSTVETHGEALPPLRAHTTTLVGEQLYIFGGGDGPTYSNDVWVFDTVTHRFSRPTIATPPKSLPPPRRAHTTVLYRNFLVVFGGGNGQAALNDVWALDVSDPARLTWHEWRTHGDVPQKKGYHTANLVGDKMVVFGGSDGHASFADVHVLDLKTLTWTLVNTEIKHNRLSHTATQVGSYLFVIGGHNGQTYAQDVLLFNLTTLAWESKAPHGVPPPGRGYHVAVLHDARIFISGGYNGVNVFDDLWALDLGAGAYLPQVTSFTVDETADHLRAAPQVPAKNGNRI</sequence>
<proteinExistence type="predicted"/>
<feature type="compositionally biased region" description="Low complexity" evidence="3">
    <location>
        <begin position="81"/>
        <end position="101"/>
    </location>
</feature>
<keyword evidence="1" id="KW-0880">Kelch repeat</keyword>
<feature type="region of interest" description="Disordered" evidence="3">
    <location>
        <begin position="244"/>
        <end position="372"/>
    </location>
</feature>
<feature type="region of interest" description="Disordered" evidence="3">
    <location>
        <begin position="170"/>
        <end position="215"/>
    </location>
</feature>
<dbReference type="InterPro" id="IPR006652">
    <property type="entry name" value="Kelch_1"/>
</dbReference>
<dbReference type="EMBL" id="RSCE01000008">
    <property type="protein sequence ID" value="RSH80279.1"/>
    <property type="molecule type" value="Genomic_DNA"/>
</dbReference>
<feature type="compositionally biased region" description="Polar residues" evidence="3">
    <location>
        <begin position="44"/>
        <end position="53"/>
    </location>
</feature>
<dbReference type="AlphaFoldDB" id="A0A427XMX7"/>
<evidence type="ECO:0000256" key="2">
    <source>
        <dbReference type="ARBA" id="ARBA00022737"/>
    </source>
</evidence>
<accession>A0A427XMX7</accession>
<comment type="caution">
    <text evidence="4">The sequence shown here is derived from an EMBL/GenBank/DDBJ whole genome shotgun (WGS) entry which is preliminary data.</text>
</comment>
<evidence type="ECO:0000256" key="1">
    <source>
        <dbReference type="ARBA" id="ARBA00022441"/>
    </source>
</evidence>
<dbReference type="SUPFAM" id="SSF117281">
    <property type="entry name" value="Kelch motif"/>
    <property type="match status" value="2"/>
</dbReference>
<feature type="region of interest" description="Disordered" evidence="3">
    <location>
        <begin position="73"/>
        <end position="149"/>
    </location>
</feature>
<protein>
    <recommendedName>
        <fullName evidence="6">Leucine-zipper-like transcriptional regulator 1</fullName>
    </recommendedName>
</protein>
<dbReference type="InterPro" id="IPR015915">
    <property type="entry name" value="Kelch-typ_b-propeller"/>
</dbReference>
<feature type="compositionally biased region" description="Pro residues" evidence="3">
    <location>
        <begin position="128"/>
        <end position="144"/>
    </location>
</feature>
<dbReference type="Proteomes" id="UP000279236">
    <property type="component" value="Unassembled WGS sequence"/>
</dbReference>
<evidence type="ECO:0000313" key="5">
    <source>
        <dbReference type="Proteomes" id="UP000279236"/>
    </source>
</evidence>
<dbReference type="GeneID" id="39593395"/>